<dbReference type="PRINTS" id="PR00364">
    <property type="entry name" value="DISEASERSIST"/>
</dbReference>
<evidence type="ECO:0000256" key="3">
    <source>
        <dbReference type="ARBA" id="ARBA00022821"/>
    </source>
</evidence>
<organism evidence="7 8">
    <name type="scientific">Quillaja saponaria</name>
    <name type="common">Soap bark tree</name>
    <dbReference type="NCBI Taxonomy" id="32244"/>
    <lineage>
        <taxon>Eukaryota</taxon>
        <taxon>Viridiplantae</taxon>
        <taxon>Streptophyta</taxon>
        <taxon>Embryophyta</taxon>
        <taxon>Tracheophyta</taxon>
        <taxon>Spermatophyta</taxon>
        <taxon>Magnoliopsida</taxon>
        <taxon>eudicotyledons</taxon>
        <taxon>Gunneridae</taxon>
        <taxon>Pentapetalae</taxon>
        <taxon>rosids</taxon>
        <taxon>fabids</taxon>
        <taxon>Fabales</taxon>
        <taxon>Quillajaceae</taxon>
        <taxon>Quillaja</taxon>
    </lineage>
</organism>
<dbReference type="InterPro" id="IPR000157">
    <property type="entry name" value="TIR_dom"/>
</dbReference>
<dbReference type="InterPro" id="IPR058192">
    <property type="entry name" value="WHD_ROQ1-like"/>
</dbReference>
<feature type="domain" description="NB-ARC" evidence="4">
    <location>
        <begin position="63"/>
        <end position="210"/>
    </location>
</feature>
<evidence type="ECO:0000313" key="7">
    <source>
        <dbReference type="EMBL" id="KAJ7962612.1"/>
    </source>
</evidence>
<dbReference type="InterPro" id="IPR002182">
    <property type="entry name" value="NB-ARC"/>
</dbReference>
<dbReference type="InterPro" id="IPR035897">
    <property type="entry name" value="Toll_tir_struct_dom_sf"/>
</dbReference>
<reference evidence="7" key="1">
    <citation type="journal article" date="2023" name="Science">
        <title>Elucidation of the pathway for biosynthesis of saponin adjuvants from the soapbark tree.</title>
        <authorList>
            <person name="Reed J."/>
            <person name="Orme A."/>
            <person name="El-Demerdash A."/>
            <person name="Owen C."/>
            <person name="Martin L.B.B."/>
            <person name="Misra R.C."/>
            <person name="Kikuchi S."/>
            <person name="Rejzek M."/>
            <person name="Martin A.C."/>
            <person name="Harkess A."/>
            <person name="Leebens-Mack J."/>
            <person name="Louveau T."/>
            <person name="Stephenson M.J."/>
            <person name="Osbourn A."/>
        </authorList>
    </citation>
    <scope>NUCLEOTIDE SEQUENCE</scope>
    <source>
        <strain evidence="7">S10</strain>
    </source>
</reference>
<evidence type="ECO:0000313" key="8">
    <source>
        <dbReference type="Proteomes" id="UP001163823"/>
    </source>
</evidence>
<dbReference type="SUPFAM" id="SSF46785">
    <property type="entry name" value="Winged helix' DNA-binding domain"/>
    <property type="match status" value="1"/>
</dbReference>
<dbReference type="GO" id="GO:0043531">
    <property type="term" value="F:ADP binding"/>
    <property type="evidence" value="ECO:0007669"/>
    <property type="project" value="InterPro"/>
</dbReference>
<dbReference type="Gene3D" id="3.40.50.10140">
    <property type="entry name" value="Toll/interleukin-1 receptor homology (TIR) domain"/>
    <property type="match status" value="1"/>
</dbReference>
<gene>
    <name evidence="7" type="ORF">O6P43_017814</name>
</gene>
<dbReference type="InterPro" id="IPR044974">
    <property type="entry name" value="Disease_R_plants"/>
</dbReference>
<evidence type="ECO:0000256" key="1">
    <source>
        <dbReference type="ARBA" id="ARBA00022614"/>
    </source>
</evidence>
<name>A0AAD7LRA2_QUISA</name>
<dbReference type="InterPro" id="IPR042197">
    <property type="entry name" value="Apaf_helical"/>
</dbReference>
<dbReference type="GO" id="GO:0006952">
    <property type="term" value="P:defense response"/>
    <property type="evidence" value="ECO:0007669"/>
    <property type="project" value="UniProtKB-KW"/>
</dbReference>
<keyword evidence="2" id="KW-0677">Repeat</keyword>
<evidence type="ECO:0000259" key="6">
    <source>
        <dbReference type="Pfam" id="PF23282"/>
    </source>
</evidence>
<comment type="caution">
    <text evidence="7">The sequence shown here is derived from an EMBL/GenBank/DDBJ whole genome shotgun (WGS) entry which is preliminary data.</text>
</comment>
<dbReference type="SUPFAM" id="SSF52540">
    <property type="entry name" value="P-loop containing nucleoside triphosphate hydrolases"/>
    <property type="match status" value="1"/>
</dbReference>
<dbReference type="GO" id="GO:0007165">
    <property type="term" value="P:signal transduction"/>
    <property type="evidence" value="ECO:0007669"/>
    <property type="project" value="InterPro"/>
</dbReference>
<dbReference type="Gene3D" id="1.10.8.430">
    <property type="entry name" value="Helical domain of apoptotic protease-activating factors"/>
    <property type="match status" value="1"/>
</dbReference>
<proteinExistence type="predicted"/>
<protein>
    <submittedName>
        <fullName evidence="7">Disease resistance protein (TIR-NBS-LRR class)</fullName>
    </submittedName>
</protein>
<feature type="domain" description="Disease resistance protein Roq1-like winged-helix" evidence="6">
    <location>
        <begin position="270"/>
        <end position="340"/>
    </location>
</feature>
<keyword evidence="8" id="KW-1185">Reference proteome</keyword>
<keyword evidence="1" id="KW-0433">Leucine-rich repeat</keyword>
<dbReference type="EMBL" id="JARAOO010000007">
    <property type="protein sequence ID" value="KAJ7962612.1"/>
    <property type="molecule type" value="Genomic_DNA"/>
</dbReference>
<dbReference type="PANTHER" id="PTHR11017">
    <property type="entry name" value="LEUCINE-RICH REPEAT-CONTAINING PROTEIN"/>
    <property type="match status" value="1"/>
</dbReference>
<dbReference type="Gene3D" id="3.40.50.300">
    <property type="entry name" value="P-loop containing nucleotide triphosphate hydrolases"/>
    <property type="match status" value="1"/>
</dbReference>
<evidence type="ECO:0000259" key="4">
    <source>
        <dbReference type="Pfam" id="PF00931"/>
    </source>
</evidence>
<dbReference type="KEGG" id="qsa:O6P43_017814"/>
<dbReference type="Pfam" id="PF23282">
    <property type="entry name" value="WHD_ROQ1"/>
    <property type="match status" value="1"/>
</dbReference>
<dbReference type="Pfam" id="PF00931">
    <property type="entry name" value="NB-ARC"/>
    <property type="match status" value="1"/>
</dbReference>
<dbReference type="InterPro" id="IPR036390">
    <property type="entry name" value="WH_DNA-bd_sf"/>
</dbReference>
<dbReference type="Pfam" id="PF01582">
    <property type="entry name" value="TIR"/>
    <property type="match status" value="1"/>
</dbReference>
<dbReference type="InterPro" id="IPR027417">
    <property type="entry name" value="P-loop_NTPase"/>
</dbReference>
<feature type="domain" description="TIR" evidence="5">
    <location>
        <begin position="3"/>
        <end position="58"/>
    </location>
</feature>
<keyword evidence="3" id="KW-0611">Plant defense</keyword>
<dbReference type="Proteomes" id="UP001163823">
    <property type="component" value="Chromosome 7"/>
</dbReference>
<evidence type="ECO:0000256" key="2">
    <source>
        <dbReference type="ARBA" id="ARBA00022737"/>
    </source>
</evidence>
<dbReference type="PANTHER" id="PTHR11017:SF479">
    <property type="entry name" value="DISEASE RESISTANCE PROTEIN (TIR-NBS-LRR CLASS) FAMILY"/>
    <property type="match status" value="1"/>
</dbReference>
<dbReference type="AlphaFoldDB" id="A0AAD7LRA2"/>
<evidence type="ECO:0000259" key="5">
    <source>
        <dbReference type="Pfam" id="PF01582"/>
    </source>
</evidence>
<sequence length="432" mass="48776">MDKLQKWRAALTEAANLSGWDSIAFRPESKLIKRTVEDILLKLNRMSTSALLFHDLVGMDKHVVQIESLLQIDSSNVRIVGIWGMGGIGKTTIAGYVFAKLPSQFERCYFVANVREEVEKFGSNHLRDKYLSDLLEQHNLDIGTPSVGSTFVKTRLSHKTVLVVFDDVENSSQLEYLLGSGDSYLGLGSRLTVTSRDRQVLVKAADEIYKRIVIHVSVSLWWQPTALKVLGSFLYNRNTKEWESALKKLNKAPHKEIHNVLKLSYDGLDDEEKAVFLDISCFFNEHESMTNIVGILGESAIISIRVLVDLCLVSILHDSEKVDMHDLIKEMNQEIVGQQSITEPGKHSRLWCPKDIYHVLKNNTGTDAVECISLDMTQIKEVHLSAAAFAKMPNLRLLKFYDSGNCSSKEHISEGLEGFSDTFRLIQWDGYP</sequence>
<accession>A0AAD7LRA2</accession>